<dbReference type="Proteomes" id="UP000324767">
    <property type="component" value="Unassembled WGS sequence"/>
</dbReference>
<dbReference type="GO" id="GO:0005634">
    <property type="term" value="C:nucleus"/>
    <property type="evidence" value="ECO:0007669"/>
    <property type="project" value="TreeGrafter"/>
</dbReference>
<dbReference type="AlphaFoldDB" id="A0A5M8Q0P3"/>
<dbReference type="PROSITE" id="PS50011">
    <property type="entry name" value="PROTEIN_KINASE_DOM"/>
    <property type="match status" value="1"/>
</dbReference>
<dbReference type="Gene3D" id="1.10.510.10">
    <property type="entry name" value="Transferase(Phosphotransferase) domain 1"/>
    <property type="match status" value="1"/>
</dbReference>
<dbReference type="Pfam" id="PF00069">
    <property type="entry name" value="Pkinase"/>
    <property type="match status" value="1"/>
</dbReference>
<dbReference type="InterPro" id="IPR000719">
    <property type="entry name" value="Prot_kinase_dom"/>
</dbReference>
<feature type="domain" description="Protein kinase" evidence="1">
    <location>
        <begin position="1"/>
        <end position="228"/>
    </location>
</feature>
<protein>
    <recommendedName>
        <fullName evidence="1">Protein kinase domain-containing protein</fullName>
    </recommendedName>
</protein>
<dbReference type="GO" id="GO:0044773">
    <property type="term" value="P:mitotic DNA damage checkpoint signaling"/>
    <property type="evidence" value="ECO:0007669"/>
    <property type="project" value="TreeGrafter"/>
</dbReference>
<evidence type="ECO:0000259" key="1">
    <source>
        <dbReference type="PROSITE" id="PS50011"/>
    </source>
</evidence>
<dbReference type="OrthoDB" id="4062651at2759"/>
<organism evidence="2 3">
    <name type="scientific">Lasallia pustulata</name>
    <dbReference type="NCBI Taxonomy" id="136370"/>
    <lineage>
        <taxon>Eukaryota</taxon>
        <taxon>Fungi</taxon>
        <taxon>Dikarya</taxon>
        <taxon>Ascomycota</taxon>
        <taxon>Pezizomycotina</taxon>
        <taxon>Lecanoromycetes</taxon>
        <taxon>OSLEUM clade</taxon>
        <taxon>Umbilicariomycetidae</taxon>
        <taxon>Umbilicariales</taxon>
        <taxon>Umbilicariaceae</taxon>
        <taxon>Lasallia</taxon>
    </lineage>
</organism>
<reference evidence="2 3" key="1">
    <citation type="submission" date="2019-09" db="EMBL/GenBank/DDBJ databases">
        <title>The hologenome of the rock-dwelling lichen Lasallia pustulata.</title>
        <authorList>
            <person name="Greshake Tzovaras B."/>
            <person name="Segers F."/>
            <person name="Bicker A."/>
            <person name="Dal Grande F."/>
            <person name="Otte J."/>
            <person name="Hankeln T."/>
            <person name="Schmitt I."/>
            <person name="Ebersberger I."/>
        </authorList>
    </citation>
    <scope>NUCLEOTIDE SEQUENCE [LARGE SCALE GENOMIC DNA]</scope>
    <source>
        <strain evidence="2">A1-1</strain>
    </source>
</reference>
<proteinExistence type="predicted"/>
<accession>A0A5M8Q0P3</accession>
<evidence type="ECO:0000313" key="3">
    <source>
        <dbReference type="Proteomes" id="UP000324767"/>
    </source>
</evidence>
<dbReference type="PANTHER" id="PTHR44167">
    <property type="entry name" value="OVARIAN-SPECIFIC SERINE/THREONINE-PROTEIN KINASE LOK-RELATED"/>
    <property type="match status" value="1"/>
</dbReference>
<dbReference type="GO" id="GO:0004674">
    <property type="term" value="F:protein serine/threonine kinase activity"/>
    <property type="evidence" value="ECO:0007669"/>
    <property type="project" value="TreeGrafter"/>
</dbReference>
<comment type="caution">
    <text evidence="2">The sequence shown here is derived from an EMBL/GenBank/DDBJ whole genome shotgun (WGS) entry which is preliminary data.</text>
</comment>
<gene>
    <name evidence="2" type="ORF">FRX48_00434</name>
</gene>
<dbReference type="InterPro" id="IPR011009">
    <property type="entry name" value="Kinase-like_dom_sf"/>
</dbReference>
<dbReference type="SMART" id="SM00220">
    <property type="entry name" value="S_TKc"/>
    <property type="match status" value="1"/>
</dbReference>
<sequence length="228" mass="25617">MSTKTQHSNIIKVMEIIYHEATPVVITELLPSGNLYEALYQRQPLISGIPGDTAVSVMRQLLGVVRYLHELDIVHQSIKLNNLLIGSQDPLQIKLTGFELATSVTLHSPFLAMSGHIAPEVWEHHFRDGNGPQVWDDMLKKRGHLTTRPRPRPGKPVDIWSCGAICCELTLETTPQYLNCSKSQDEQAAVYVGYILTAEKVKPAKRAEVWAEQLKLPLNLLEVALWTH</sequence>
<dbReference type="SUPFAM" id="SSF56112">
    <property type="entry name" value="Protein kinase-like (PK-like)"/>
    <property type="match status" value="1"/>
</dbReference>
<dbReference type="GO" id="GO:0005524">
    <property type="term" value="F:ATP binding"/>
    <property type="evidence" value="ECO:0007669"/>
    <property type="project" value="InterPro"/>
</dbReference>
<evidence type="ECO:0000313" key="2">
    <source>
        <dbReference type="EMBL" id="KAA6415716.1"/>
    </source>
</evidence>
<dbReference type="PANTHER" id="PTHR44167:SF24">
    <property type="entry name" value="SERINE_THREONINE-PROTEIN KINASE CHK2"/>
    <property type="match status" value="1"/>
</dbReference>
<name>A0A5M8Q0P3_9LECA</name>
<dbReference type="EMBL" id="VXIT01000001">
    <property type="protein sequence ID" value="KAA6415716.1"/>
    <property type="molecule type" value="Genomic_DNA"/>
</dbReference>